<dbReference type="AlphaFoldDB" id="A0A5D8Q8E2"/>
<gene>
    <name evidence="2" type="ORF">FWJ32_12360</name>
</gene>
<dbReference type="PROSITE" id="PS50910">
    <property type="entry name" value="HEPN"/>
    <property type="match status" value="1"/>
</dbReference>
<dbReference type="InterPro" id="IPR007842">
    <property type="entry name" value="HEPN_dom"/>
</dbReference>
<comment type="caution">
    <text evidence="2">The sequence shown here is derived from an EMBL/GenBank/DDBJ whole genome shotgun (WGS) entry which is preliminary data.</text>
</comment>
<accession>A0A5D8Q8E2</accession>
<organism evidence="2 3">
    <name type="scientific">Calorimonas adulescens</name>
    <dbReference type="NCBI Taxonomy" id="2606906"/>
    <lineage>
        <taxon>Bacteria</taxon>
        <taxon>Bacillati</taxon>
        <taxon>Bacillota</taxon>
        <taxon>Clostridia</taxon>
        <taxon>Thermoanaerobacterales</taxon>
        <taxon>Thermoanaerobacteraceae</taxon>
        <taxon>Calorimonas</taxon>
    </lineage>
</organism>
<name>A0A5D8Q8E2_9THEO</name>
<evidence type="ECO:0000259" key="1">
    <source>
        <dbReference type="PROSITE" id="PS50910"/>
    </source>
</evidence>
<evidence type="ECO:0000313" key="3">
    <source>
        <dbReference type="Proteomes" id="UP000322976"/>
    </source>
</evidence>
<dbReference type="EMBL" id="VTPS01000025">
    <property type="protein sequence ID" value="TZE80742.1"/>
    <property type="molecule type" value="Genomic_DNA"/>
</dbReference>
<feature type="domain" description="HEPN" evidence="1">
    <location>
        <begin position="1"/>
        <end position="30"/>
    </location>
</feature>
<keyword evidence="3" id="KW-1185">Reference proteome</keyword>
<sequence length="30" mass="3338">MIQLLMDEGAYSDVIREAQEAVELALKGML</sequence>
<proteinExistence type="predicted"/>
<protein>
    <submittedName>
        <fullName evidence="2">HEPN domain-containing protein</fullName>
    </submittedName>
</protein>
<dbReference type="Proteomes" id="UP000322976">
    <property type="component" value="Unassembled WGS sequence"/>
</dbReference>
<reference evidence="2 3" key="1">
    <citation type="submission" date="2019-08" db="EMBL/GenBank/DDBJ databases">
        <title>Calorimonas adulescens gen. nov., sp. nov., an anaerobic thermophilic bacterium from Sakhalin hot spring.</title>
        <authorList>
            <person name="Khomyakova M.A."/>
            <person name="Merkel A.Y."/>
            <person name="Novikov A."/>
            <person name="Bonch-Osmolovskaya E.A."/>
            <person name="Slobodkin A.I."/>
        </authorList>
    </citation>
    <scope>NUCLEOTIDE SEQUENCE [LARGE SCALE GENOMIC DNA]</scope>
    <source>
        <strain evidence="2 3">A05MB</strain>
    </source>
</reference>
<evidence type="ECO:0000313" key="2">
    <source>
        <dbReference type="EMBL" id="TZE80742.1"/>
    </source>
</evidence>
<dbReference type="Pfam" id="PF05168">
    <property type="entry name" value="HEPN"/>
    <property type="match status" value="1"/>
</dbReference>